<gene>
    <name evidence="2" type="ORF">SLNWT_5834</name>
</gene>
<proteinExistence type="predicted"/>
<dbReference type="EMBL" id="CP010519">
    <property type="protein sequence ID" value="AJE86210.1"/>
    <property type="molecule type" value="Genomic_DNA"/>
</dbReference>
<dbReference type="AlphaFoldDB" id="A0A0B5F3P4"/>
<organism evidence="2 3">
    <name type="scientific">Streptomyces albus (strain ATCC 21838 / DSM 41398 / FERM P-419 / JCM 4703 / NBRC 107858)</name>
    <dbReference type="NCBI Taxonomy" id="1081613"/>
    <lineage>
        <taxon>Bacteria</taxon>
        <taxon>Bacillati</taxon>
        <taxon>Actinomycetota</taxon>
        <taxon>Actinomycetes</taxon>
        <taxon>Kitasatosporales</taxon>
        <taxon>Streptomycetaceae</taxon>
        <taxon>Streptomyces</taxon>
    </lineage>
</organism>
<protein>
    <submittedName>
        <fullName evidence="2">Uncharacterized protein</fullName>
    </submittedName>
</protein>
<feature type="region of interest" description="Disordered" evidence="1">
    <location>
        <begin position="1"/>
        <end position="75"/>
    </location>
</feature>
<evidence type="ECO:0000313" key="3">
    <source>
        <dbReference type="Proteomes" id="UP000031523"/>
    </source>
</evidence>
<name>A0A0B5F3P4_STRA4</name>
<keyword evidence="3" id="KW-1185">Reference proteome</keyword>
<dbReference type="Proteomes" id="UP000031523">
    <property type="component" value="Chromosome"/>
</dbReference>
<reference evidence="2 3" key="1">
    <citation type="submission" date="2015-01" db="EMBL/GenBank/DDBJ databases">
        <title>Enhanced salinomycin production by adjusting the supply of polyketide extender units in Streptomyce albus DSM 41398.</title>
        <authorList>
            <person name="Lu C."/>
        </authorList>
    </citation>
    <scope>NUCLEOTIDE SEQUENCE [LARGE SCALE GENOMIC DNA]</scope>
    <source>
        <strain evidence="3">ATCC 21838 / DSM 41398 / FERM P-419 / JCM 4703 / NBRC 107858</strain>
    </source>
</reference>
<feature type="compositionally biased region" description="Low complexity" evidence="1">
    <location>
        <begin position="60"/>
        <end position="75"/>
    </location>
</feature>
<dbReference type="KEGG" id="sals:SLNWT_5834"/>
<accession>A0A0B5F3P4</accession>
<sequence length="75" mass="8112">MNLDCPDGPDQRRHGRDGRRIGLGHLHARSMARPREQTVEKITTGTADRPRAVGLGTGRSGSPSGRSPAVRRSVE</sequence>
<evidence type="ECO:0000313" key="2">
    <source>
        <dbReference type="EMBL" id="AJE86210.1"/>
    </source>
</evidence>
<evidence type="ECO:0000256" key="1">
    <source>
        <dbReference type="SAM" id="MobiDB-lite"/>
    </source>
</evidence>